<dbReference type="AlphaFoldDB" id="A0A086JG09"/>
<dbReference type="InterPro" id="IPR040453">
    <property type="entry name" value="Mnd1_HTH"/>
</dbReference>
<evidence type="ECO:0000259" key="7">
    <source>
        <dbReference type="Pfam" id="PF03962"/>
    </source>
</evidence>
<evidence type="ECO:0000313" key="10">
    <source>
        <dbReference type="Proteomes" id="UP000028828"/>
    </source>
</evidence>
<feature type="domain" description="Mnd1 HTH" evidence="7">
    <location>
        <begin position="19"/>
        <end position="72"/>
    </location>
</feature>
<dbReference type="GO" id="GO:0007131">
    <property type="term" value="P:reciprocal meiotic recombination"/>
    <property type="evidence" value="ECO:0007669"/>
    <property type="project" value="InterPro"/>
</dbReference>
<name>A0A086JG09_TOXGO</name>
<evidence type="ECO:0000256" key="2">
    <source>
        <dbReference type="ARBA" id="ARBA00005981"/>
    </source>
</evidence>
<dbReference type="EMBL" id="AEYI02001995">
    <property type="protein sequence ID" value="KFG31077.1"/>
    <property type="molecule type" value="Genomic_DNA"/>
</dbReference>
<feature type="coiled-coil region" evidence="6">
    <location>
        <begin position="84"/>
        <end position="139"/>
    </location>
</feature>
<comment type="subcellular location">
    <subcellularLocation>
        <location evidence="1 5">Nucleus</location>
    </subcellularLocation>
</comment>
<evidence type="ECO:0000259" key="8">
    <source>
        <dbReference type="Pfam" id="PF18517"/>
    </source>
</evidence>
<gene>
    <name evidence="9" type="ORF">TGP89_290930</name>
</gene>
<reference evidence="9 10" key="1">
    <citation type="submission" date="2014-03" db="EMBL/GenBank/DDBJ databases">
        <authorList>
            <person name="Sibley D."/>
            <person name="Venepally P."/>
            <person name="Karamycheva S."/>
            <person name="Hadjithomas M."/>
            <person name="Khan A."/>
            <person name="Brunk B."/>
            <person name="Roos D."/>
            <person name="Caler E."/>
            <person name="Lorenzi H."/>
        </authorList>
    </citation>
    <scope>NUCLEOTIDE SEQUENCE [LARGE SCALE GENOMIC DNA]</scope>
    <source>
        <strain evidence="10">p89</strain>
    </source>
</reference>
<dbReference type="InterPro" id="IPR040661">
    <property type="entry name" value="LZ3wCH"/>
</dbReference>
<dbReference type="Proteomes" id="UP000028828">
    <property type="component" value="Unassembled WGS sequence"/>
</dbReference>
<comment type="caution">
    <text evidence="9">The sequence shown here is derived from an EMBL/GenBank/DDBJ whole genome shotgun (WGS) entry which is preliminary data.</text>
</comment>
<evidence type="ECO:0000256" key="6">
    <source>
        <dbReference type="SAM" id="Coils"/>
    </source>
</evidence>
<evidence type="ECO:0000313" key="9">
    <source>
        <dbReference type="EMBL" id="KFG31077.1"/>
    </source>
</evidence>
<proteinExistence type="inferred from homology"/>
<dbReference type="Pfam" id="PF18517">
    <property type="entry name" value="LZ3wCH"/>
    <property type="match status" value="1"/>
</dbReference>
<evidence type="ECO:0000256" key="4">
    <source>
        <dbReference type="ARBA" id="ARBA00023242"/>
    </source>
</evidence>
<dbReference type="GO" id="GO:0003690">
    <property type="term" value="F:double-stranded DNA binding"/>
    <property type="evidence" value="ECO:0007669"/>
    <property type="project" value="InterPro"/>
</dbReference>
<feature type="domain" description="Leucine zipper with capping helix" evidence="8">
    <location>
        <begin position="142"/>
        <end position="195"/>
    </location>
</feature>
<evidence type="ECO:0000256" key="5">
    <source>
        <dbReference type="PIRNR" id="PIRNR026991"/>
    </source>
</evidence>
<dbReference type="VEuPathDB" id="ToxoDB:TGP89_290930"/>
<comment type="similarity">
    <text evidence="2 5">Belongs to the MND1 family.</text>
</comment>
<accession>A0A086JG09</accession>
<evidence type="ECO:0000256" key="1">
    <source>
        <dbReference type="ARBA" id="ARBA00004123"/>
    </source>
</evidence>
<dbReference type="InterPro" id="IPR005647">
    <property type="entry name" value="Mnd1"/>
</dbReference>
<protein>
    <submittedName>
        <fullName evidence="9">Mnd1 family protein</fullName>
    </submittedName>
</protein>
<keyword evidence="4 5" id="KW-0539">Nucleus</keyword>
<sequence length="201" mass="23029">MAKSKQTAEDRLRKFHEAVLESQSFFGSKELEKMAEKAGYRAMQAKDAIKELLDENMVKTDKIGSSSVFWELKSEATAQRLLTLEKLMKQKTNLESALNSLRKTFADTKSVSPEEVLRAEKILRQLSELKQQVSEAVANDPEKIQTMIQENAYARDALVRWTDNICCLRQFMKQSFGVSADEVDRRCGIPPDLEDMRKFDL</sequence>
<dbReference type="PIRSF" id="PIRSF026991">
    <property type="entry name" value="Mnd1"/>
    <property type="match status" value="1"/>
</dbReference>
<organism evidence="9 10">
    <name type="scientific">Toxoplasma gondii p89</name>
    <dbReference type="NCBI Taxonomy" id="943119"/>
    <lineage>
        <taxon>Eukaryota</taxon>
        <taxon>Sar</taxon>
        <taxon>Alveolata</taxon>
        <taxon>Apicomplexa</taxon>
        <taxon>Conoidasida</taxon>
        <taxon>Coccidia</taxon>
        <taxon>Eucoccidiorida</taxon>
        <taxon>Eimeriorina</taxon>
        <taxon>Sarcocystidae</taxon>
        <taxon>Toxoplasma</taxon>
    </lineage>
</organism>
<dbReference type="OrthoDB" id="329191at2759"/>
<evidence type="ECO:0000256" key="3">
    <source>
        <dbReference type="ARBA" id="ARBA00023054"/>
    </source>
</evidence>
<keyword evidence="3 6" id="KW-0175">Coiled coil</keyword>
<dbReference type="GO" id="GO:0005634">
    <property type="term" value="C:nucleus"/>
    <property type="evidence" value="ECO:0007669"/>
    <property type="project" value="UniProtKB-SubCell"/>
</dbReference>
<dbReference type="Pfam" id="PF03962">
    <property type="entry name" value="Mnd1"/>
    <property type="match status" value="1"/>
</dbReference>
<comment type="function">
    <text evidence="5">Required for proper homologous chromosome pairing and efficient cross-over and intragenic recombination during meiosis.</text>
</comment>